<name>A0A318SPC2_9BURK</name>
<evidence type="ECO:0000256" key="1">
    <source>
        <dbReference type="ARBA" id="ARBA00009512"/>
    </source>
</evidence>
<dbReference type="InterPro" id="IPR020815">
    <property type="entry name" value="Ribosomal_bS6_CS"/>
</dbReference>
<keyword evidence="5 8" id="KW-0687">Ribonucleoprotein</keyword>
<dbReference type="CDD" id="cd00473">
    <property type="entry name" value="bS6"/>
    <property type="match status" value="1"/>
</dbReference>
<evidence type="ECO:0000256" key="3">
    <source>
        <dbReference type="ARBA" id="ARBA00022884"/>
    </source>
</evidence>
<dbReference type="PANTHER" id="PTHR21011">
    <property type="entry name" value="MITOCHONDRIAL 28S RIBOSOMAL PROTEIN S6"/>
    <property type="match status" value="1"/>
</dbReference>
<evidence type="ECO:0000256" key="5">
    <source>
        <dbReference type="ARBA" id="ARBA00023274"/>
    </source>
</evidence>
<evidence type="ECO:0000256" key="8">
    <source>
        <dbReference type="HAMAP-Rule" id="MF_00360"/>
    </source>
</evidence>
<dbReference type="AlphaFoldDB" id="A0A318SPC2"/>
<feature type="compositionally biased region" description="Basic and acidic residues" evidence="9">
    <location>
        <begin position="105"/>
        <end position="115"/>
    </location>
</feature>
<evidence type="ECO:0000256" key="2">
    <source>
        <dbReference type="ARBA" id="ARBA00022730"/>
    </source>
</evidence>
<dbReference type="GO" id="GO:0022627">
    <property type="term" value="C:cytosolic small ribosomal subunit"/>
    <property type="evidence" value="ECO:0007669"/>
    <property type="project" value="TreeGrafter"/>
</dbReference>
<comment type="similarity">
    <text evidence="1 8">Belongs to the bacterial ribosomal protein bS6 family.</text>
</comment>
<dbReference type="GO" id="GO:0003735">
    <property type="term" value="F:structural constituent of ribosome"/>
    <property type="evidence" value="ECO:0007669"/>
    <property type="project" value="InterPro"/>
</dbReference>
<dbReference type="SUPFAM" id="SSF54995">
    <property type="entry name" value="Ribosomal protein S6"/>
    <property type="match status" value="1"/>
</dbReference>
<evidence type="ECO:0000313" key="10">
    <source>
        <dbReference type="EMBL" id="PYE79234.1"/>
    </source>
</evidence>
<dbReference type="EMBL" id="QJTC01000003">
    <property type="protein sequence ID" value="PYE79234.1"/>
    <property type="molecule type" value="Genomic_DNA"/>
</dbReference>
<comment type="function">
    <text evidence="6 8">Binds together with bS18 to 16S ribosomal RNA.</text>
</comment>
<reference evidence="10 11" key="1">
    <citation type="submission" date="2018-06" db="EMBL/GenBank/DDBJ databases">
        <title>Genomic Encyclopedia of Type Strains, Phase III (KMG-III): the genomes of soil and plant-associated and newly described type strains.</title>
        <authorList>
            <person name="Whitman W."/>
        </authorList>
    </citation>
    <scope>NUCLEOTIDE SEQUENCE [LARGE SCALE GENOMIC DNA]</scope>
    <source>
        <strain evidence="10 11">CECT 7646</strain>
    </source>
</reference>
<keyword evidence="2 8" id="KW-0699">rRNA-binding</keyword>
<feature type="region of interest" description="Disordered" evidence="9">
    <location>
        <begin position="92"/>
        <end position="154"/>
    </location>
</feature>
<evidence type="ECO:0000256" key="4">
    <source>
        <dbReference type="ARBA" id="ARBA00022980"/>
    </source>
</evidence>
<comment type="caution">
    <text evidence="10">The sequence shown here is derived from an EMBL/GenBank/DDBJ whole genome shotgun (WGS) entry which is preliminary data.</text>
</comment>
<dbReference type="Pfam" id="PF01250">
    <property type="entry name" value="Ribosomal_S6"/>
    <property type="match status" value="1"/>
</dbReference>
<organism evidence="10 11">
    <name type="scientific">Xylophilus ampelinus</name>
    <dbReference type="NCBI Taxonomy" id="54067"/>
    <lineage>
        <taxon>Bacteria</taxon>
        <taxon>Pseudomonadati</taxon>
        <taxon>Pseudomonadota</taxon>
        <taxon>Betaproteobacteria</taxon>
        <taxon>Burkholderiales</taxon>
        <taxon>Xylophilus</taxon>
    </lineage>
</organism>
<evidence type="ECO:0000313" key="11">
    <source>
        <dbReference type="Proteomes" id="UP000247540"/>
    </source>
</evidence>
<dbReference type="InterPro" id="IPR035980">
    <property type="entry name" value="Ribosomal_bS6_sf"/>
</dbReference>
<keyword evidence="11" id="KW-1185">Reference proteome</keyword>
<dbReference type="PROSITE" id="PS01048">
    <property type="entry name" value="RIBOSOMAL_S6"/>
    <property type="match status" value="1"/>
</dbReference>
<dbReference type="HAMAP" id="MF_00360">
    <property type="entry name" value="Ribosomal_bS6"/>
    <property type="match status" value="1"/>
</dbReference>
<dbReference type="NCBIfam" id="TIGR00166">
    <property type="entry name" value="S6"/>
    <property type="match status" value="1"/>
</dbReference>
<keyword evidence="3 8" id="KW-0694">RNA-binding</keyword>
<gene>
    <name evidence="8" type="primary">rpsF</name>
    <name evidence="10" type="ORF">DFQ15_103222</name>
</gene>
<dbReference type="Proteomes" id="UP000247540">
    <property type="component" value="Unassembled WGS sequence"/>
</dbReference>
<feature type="compositionally biased region" description="Basic and acidic residues" evidence="9">
    <location>
        <begin position="124"/>
        <end position="154"/>
    </location>
</feature>
<evidence type="ECO:0000256" key="6">
    <source>
        <dbReference type="ARBA" id="ARBA00035104"/>
    </source>
</evidence>
<dbReference type="InterPro" id="IPR014717">
    <property type="entry name" value="Transl_elong_EF1B/ribsomal_bS6"/>
</dbReference>
<sequence>MRHYEIILLIHPDQSEQVPAMLERYKGMITAGGGKVHRVEDWGRRQLAYLINKLAKAHYLCVNIEADQAVMAELEHAFKFNDAVLRHLTVVRKQADTGPSSMMKTVEREEARKAQQAEFAASGERGDRGGDRGDRGGDRGDRGGERQERGDRDR</sequence>
<dbReference type="OrthoDB" id="9812702at2"/>
<keyword evidence="4 8" id="KW-0689">Ribosomal protein</keyword>
<dbReference type="GO" id="GO:0006412">
    <property type="term" value="P:translation"/>
    <property type="evidence" value="ECO:0007669"/>
    <property type="project" value="UniProtKB-UniRule"/>
</dbReference>
<protein>
    <recommendedName>
        <fullName evidence="7 8">Small ribosomal subunit protein bS6</fullName>
    </recommendedName>
</protein>
<accession>A0A318SPC2</accession>
<dbReference type="InterPro" id="IPR000529">
    <property type="entry name" value="Ribosomal_bS6"/>
</dbReference>
<dbReference type="Gene3D" id="3.30.70.60">
    <property type="match status" value="1"/>
</dbReference>
<dbReference type="GO" id="GO:0070181">
    <property type="term" value="F:small ribosomal subunit rRNA binding"/>
    <property type="evidence" value="ECO:0007669"/>
    <property type="project" value="TreeGrafter"/>
</dbReference>
<evidence type="ECO:0000256" key="9">
    <source>
        <dbReference type="SAM" id="MobiDB-lite"/>
    </source>
</evidence>
<proteinExistence type="inferred from homology"/>
<dbReference type="InterPro" id="IPR020814">
    <property type="entry name" value="Ribosomal_S6_plastid/chlpt"/>
</dbReference>
<evidence type="ECO:0000256" key="7">
    <source>
        <dbReference type="ARBA" id="ARBA00035294"/>
    </source>
</evidence>
<dbReference type="PANTHER" id="PTHR21011:SF1">
    <property type="entry name" value="SMALL RIBOSOMAL SUBUNIT PROTEIN BS6M"/>
    <property type="match status" value="1"/>
</dbReference>